<protein>
    <submittedName>
        <fullName evidence="3">3-oxoacyl-[acyl-carrier-protein] reductase FabG</fullName>
    </submittedName>
    <submittedName>
        <fullName evidence="4">SDR family oxidoreductase</fullName>
    </submittedName>
</protein>
<dbReference type="NCBIfam" id="NF006072">
    <property type="entry name" value="PRK08217.1"/>
    <property type="match status" value="1"/>
</dbReference>
<dbReference type="Proteomes" id="UP000516656">
    <property type="component" value="Chromosome 2"/>
</dbReference>
<accession>A0A1Q9GU40</accession>
<evidence type="ECO:0000313" key="5">
    <source>
        <dbReference type="Proteomes" id="UP000218676"/>
    </source>
</evidence>
<organism evidence="3 5">
    <name type="scientific">Photobacterium damsela subsp. piscicida</name>
    <name type="common">Pasteurella piscicida</name>
    <dbReference type="NCBI Taxonomy" id="38294"/>
    <lineage>
        <taxon>Bacteria</taxon>
        <taxon>Pseudomonadati</taxon>
        <taxon>Pseudomonadota</taxon>
        <taxon>Gammaproteobacteria</taxon>
        <taxon>Vibrionales</taxon>
        <taxon>Vibrionaceae</taxon>
        <taxon>Photobacterium</taxon>
    </lineage>
</organism>
<dbReference type="GO" id="GO:0016616">
    <property type="term" value="F:oxidoreductase activity, acting on the CH-OH group of donors, NAD or NADP as acceptor"/>
    <property type="evidence" value="ECO:0007669"/>
    <property type="project" value="TreeGrafter"/>
</dbReference>
<proteinExistence type="inferred from homology"/>
<comment type="similarity">
    <text evidence="1">Belongs to the short-chain dehydrogenases/reductases (SDR) family.</text>
</comment>
<evidence type="ECO:0000313" key="4">
    <source>
        <dbReference type="EMBL" id="QOD58411.1"/>
    </source>
</evidence>
<dbReference type="SUPFAM" id="SSF51735">
    <property type="entry name" value="NAD(P)-binding Rossmann-fold domains"/>
    <property type="match status" value="1"/>
</dbReference>
<reference evidence="3" key="1">
    <citation type="journal article" date="2017" name="Genome Announc.">
        <title>Whole-Genome Sequence of Photobacterium damselae subsp. piscicida Strain 91-197, Isolated from Hybrid Striped Bass (Morone sp.) in the United States.</title>
        <authorList>
            <person name="Teru Y."/>
            <person name="Hikima J."/>
            <person name="Kono T."/>
            <person name="Sakai M."/>
            <person name="Takano T."/>
            <person name="Hawke J.P."/>
            <person name="Takeyama H."/>
            <person name="Aoki T."/>
        </authorList>
    </citation>
    <scope>NUCLEOTIDE SEQUENCE</scope>
    <source>
        <strain evidence="3">91-197</strain>
    </source>
</reference>
<sequence length="252" mass="27335">MEIQDRVVIVTGAGQGLGQMIAVNLAEQGAQLALIDVNESALRITQDQCHLLNSKAMIYTADVSNEQEVEEAFQHIVEDFGHIDVLINNAGIINDGLLVCKRDGVIRKMPLSQYQKVMDINATGSFLCGREAAAHMIEHDTHGVIINISSVARAGNVGQTNYSASKAAVAAMTVTWAKELARYQIRVAAVAPGVIDTPMIEQMKQEALERLEKSVPAGRVGNAEEVGHALKFILENDYFTGRILEIDGGLRI</sequence>
<dbReference type="EMBL" id="AP018046">
    <property type="protein sequence ID" value="BAX55230.1"/>
    <property type="molecule type" value="Genomic_DNA"/>
</dbReference>
<reference evidence="4 6" key="3">
    <citation type="submission" date="2020-09" db="EMBL/GenBank/DDBJ databases">
        <title>Complete, closed and curated genome sequences of Photobacterium damselae subsp. piscicida isolates from Australia indicate localised evolution and additional plasmid-borne pathogenicity mechanisms.</title>
        <authorList>
            <person name="Baseggio L."/>
            <person name="Silayeva O."/>
            <person name="Buller N."/>
            <person name="Landos M."/>
            <person name="Engelstaedter J."/>
            <person name="Barnes A.C."/>
        </authorList>
    </citation>
    <scope>NUCLEOTIDE SEQUENCE [LARGE SCALE GENOMIC DNA]</scope>
    <source>
        <strain evidence="4 6">AS-16-0540-1</strain>
    </source>
</reference>
<dbReference type="AlphaFoldDB" id="A0A1Q9GU40"/>
<dbReference type="InterPro" id="IPR036291">
    <property type="entry name" value="NAD(P)-bd_dom_sf"/>
</dbReference>
<reference evidence="5" key="2">
    <citation type="submission" date="2017-05" db="EMBL/GenBank/DDBJ databases">
        <title>Whole genome sequence of fish pathogenic bacteria, Photobacterium damselae subsp. piscicida, strain 91-197, isolated from hybrid striped bass (Morone sp.) in USA.</title>
        <authorList>
            <person name="Teru Y."/>
            <person name="Hikima J."/>
            <person name="Kono T."/>
            <person name="Sakai M."/>
            <person name="Takano T."/>
            <person name="Hawke J.P."/>
            <person name="Takeyama H."/>
            <person name="Aoki T."/>
        </authorList>
    </citation>
    <scope>NUCLEOTIDE SEQUENCE [LARGE SCALE GENOMIC DNA]</scope>
    <source>
        <strain evidence="5">91-197</strain>
    </source>
</reference>
<dbReference type="Pfam" id="PF13561">
    <property type="entry name" value="adh_short_C2"/>
    <property type="match status" value="1"/>
</dbReference>
<gene>
    <name evidence="4" type="ORF">IC627_16080</name>
    <name evidence="3" type="ORF">PDPUS_2_00644</name>
</gene>
<dbReference type="PANTHER" id="PTHR42760:SF135">
    <property type="entry name" value="BLL7886 PROTEIN"/>
    <property type="match status" value="1"/>
</dbReference>
<name>A0A1Q9GU40_PHODP</name>
<evidence type="ECO:0000313" key="3">
    <source>
        <dbReference type="EMBL" id="BAX55230.1"/>
    </source>
</evidence>
<dbReference type="PRINTS" id="PR00081">
    <property type="entry name" value="GDHRDH"/>
</dbReference>
<dbReference type="EMBL" id="CP061855">
    <property type="protein sequence ID" value="QOD58411.1"/>
    <property type="molecule type" value="Genomic_DNA"/>
</dbReference>
<keyword evidence="2" id="KW-0560">Oxidoreductase</keyword>
<dbReference type="PRINTS" id="PR00080">
    <property type="entry name" value="SDRFAMILY"/>
</dbReference>
<dbReference type="InterPro" id="IPR020904">
    <property type="entry name" value="Sc_DH/Rdtase_CS"/>
</dbReference>
<dbReference type="Gene3D" id="3.40.50.720">
    <property type="entry name" value="NAD(P)-binding Rossmann-like Domain"/>
    <property type="match status" value="1"/>
</dbReference>
<evidence type="ECO:0000313" key="6">
    <source>
        <dbReference type="Proteomes" id="UP000516656"/>
    </source>
</evidence>
<dbReference type="GO" id="GO:0030497">
    <property type="term" value="P:fatty acid elongation"/>
    <property type="evidence" value="ECO:0007669"/>
    <property type="project" value="TreeGrafter"/>
</dbReference>
<evidence type="ECO:0000256" key="2">
    <source>
        <dbReference type="ARBA" id="ARBA00023002"/>
    </source>
</evidence>
<dbReference type="Proteomes" id="UP000218676">
    <property type="component" value="Chromosome 2"/>
</dbReference>
<dbReference type="PANTHER" id="PTHR42760">
    <property type="entry name" value="SHORT-CHAIN DEHYDROGENASES/REDUCTASES FAMILY MEMBER"/>
    <property type="match status" value="1"/>
</dbReference>
<evidence type="ECO:0000256" key="1">
    <source>
        <dbReference type="ARBA" id="ARBA00006484"/>
    </source>
</evidence>
<dbReference type="GeneID" id="93399602"/>
<dbReference type="PROSITE" id="PS00061">
    <property type="entry name" value="ADH_SHORT"/>
    <property type="match status" value="1"/>
</dbReference>
<dbReference type="InterPro" id="IPR002347">
    <property type="entry name" value="SDR_fam"/>
</dbReference>
<dbReference type="RefSeq" id="WP_044179938.1">
    <property type="nucleotide sequence ID" value="NZ_AP018046.1"/>
</dbReference>
<dbReference type="FunFam" id="3.40.50.720:FF:000173">
    <property type="entry name" value="3-oxoacyl-[acyl-carrier protein] reductase"/>
    <property type="match status" value="1"/>
</dbReference>